<gene>
    <name evidence="1" type="ORF">LTR82_009892</name>
</gene>
<evidence type="ECO:0000313" key="2">
    <source>
        <dbReference type="Proteomes" id="UP001168146"/>
    </source>
</evidence>
<dbReference type="AlphaFoldDB" id="A0AAN6FIQ8"/>
<protein>
    <submittedName>
        <fullName evidence="1">Uncharacterized protein</fullName>
    </submittedName>
</protein>
<dbReference type="Proteomes" id="UP001168146">
    <property type="component" value="Unassembled WGS sequence"/>
</dbReference>
<accession>A0AAN6FIQ8</accession>
<dbReference type="EMBL" id="JASUXU010000032">
    <property type="protein sequence ID" value="KAK0319128.1"/>
    <property type="molecule type" value="Genomic_DNA"/>
</dbReference>
<sequence>MTQIPPPLSPGSREEADVRRVKDLYNGLQLGMGLRRQRDFLALTRAWLLRYSTVHRLPFPAHLELTNFEVDVIVDDAVLAFLFSFGERLWPSLDQPALRVHLQEHAWLQYVFDIARDAVPDADRELETGRPPRYYGERFLCSPLRQALRLYFYQVSRMVYGVIGGEREGKSIDGLFAKMVDAETVEMGTLEECGVLLLPHQYNAVVRHSPRSDEI</sequence>
<comment type="caution">
    <text evidence="1">The sequence shown here is derived from an EMBL/GenBank/DDBJ whole genome shotgun (WGS) entry which is preliminary data.</text>
</comment>
<evidence type="ECO:0000313" key="1">
    <source>
        <dbReference type="EMBL" id="KAK0319128.1"/>
    </source>
</evidence>
<name>A0AAN6FIQ8_9PEZI</name>
<proteinExistence type="predicted"/>
<organism evidence="1 2">
    <name type="scientific">Friedmanniomyces endolithicus</name>
    <dbReference type="NCBI Taxonomy" id="329885"/>
    <lineage>
        <taxon>Eukaryota</taxon>
        <taxon>Fungi</taxon>
        <taxon>Dikarya</taxon>
        <taxon>Ascomycota</taxon>
        <taxon>Pezizomycotina</taxon>
        <taxon>Dothideomycetes</taxon>
        <taxon>Dothideomycetidae</taxon>
        <taxon>Mycosphaerellales</taxon>
        <taxon>Teratosphaeriaceae</taxon>
        <taxon>Friedmanniomyces</taxon>
    </lineage>
</organism>
<reference evidence="1" key="1">
    <citation type="submission" date="2021-12" db="EMBL/GenBank/DDBJ databases">
        <title>Black yeast isolated from Biological Soil Crust.</title>
        <authorList>
            <person name="Kurbessoian T."/>
        </authorList>
    </citation>
    <scope>NUCLEOTIDE SEQUENCE</scope>
    <source>
        <strain evidence="1">CCFEE 5208</strain>
    </source>
</reference>